<dbReference type="InterPro" id="IPR050054">
    <property type="entry name" value="UPRTase/APRTase"/>
</dbReference>
<evidence type="ECO:0000256" key="5">
    <source>
        <dbReference type="ARBA" id="ARBA00008391"/>
    </source>
</evidence>
<evidence type="ECO:0000313" key="15">
    <source>
        <dbReference type="Proteomes" id="UP000199053"/>
    </source>
</evidence>
<comment type="function">
    <text evidence="2 12">Catalyzes a salvage reaction resulting in the formation of AMP, that is energically less costly than de novo synthesis.</text>
</comment>
<evidence type="ECO:0000256" key="6">
    <source>
        <dbReference type="ARBA" id="ARBA00011738"/>
    </source>
</evidence>
<comment type="subcellular location">
    <subcellularLocation>
        <location evidence="3 12">Cytoplasm</location>
    </subcellularLocation>
</comment>
<keyword evidence="11 12" id="KW-0660">Purine salvage</keyword>
<dbReference type="HAMAP" id="MF_00004">
    <property type="entry name" value="Aden_phosphoribosyltr"/>
    <property type="match status" value="1"/>
</dbReference>
<evidence type="ECO:0000256" key="3">
    <source>
        <dbReference type="ARBA" id="ARBA00004496"/>
    </source>
</evidence>
<dbReference type="Gene3D" id="3.40.50.2020">
    <property type="match status" value="1"/>
</dbReference>
<comment type="pathway">
    <text evidence="4 12">Purine metabolism; AMP biosynthesis via salvage pathway; AMP from adenine: step 1/1.</text>
</comment>
<dbReference type="GO" id="GO:0002055">
    <property type="term" value="F:adenine binding"/>
    <property type="evidence" value="ECO:0007669"/>
    <property type="project" value="TreeGrafter"/>
</dbReference>
<comment type="catalytic activity">
    <reaction evidence="1 12">
        <text>AMP + diphosphate = 5-phospho-alpha-D-ribose 1-diphosphate + adenine</text>
        <dbReference type="Rhea" id="RHEA:16609"/>
        <dbReference type="ChEBI" id="CHEBI:16708"/>
        <dbReference type="ChEBI" id="CHEBI:33019"/>
        <dbReference type="ChEBI" id="CHEBI:58017"/>
        <dbReference type="ChEBI" id="CHEBI:456215"/>
        <dbReference type="EC" id="2.4.2.7"/>
    </reaction>
</comment>
<sequence>MDLRKYIRDVPNFPKEGIVYFDITPLLADPAAFQYTIDMMAEKFSDYKADKIAAAEARGFIFGAPLAYKLGIGFVPIRKPGKLPYDTVSVSYDLEYGSDSLSMHVDAVSAGEDVLLIDDVLATGGTAEGMIKLVEKAGGIVSGIGFLTELGFLNGQSKLNGVPNCHLVTL</sequence>
<dbReference type="RefSeq" id="WP_092161075.1">
    <property type="nucleotide sequence ID" value="NZ_FNGA01000003.1"/>
</dbReference>
<comment type="similarity">
    <text evidence="5 12">Belongs to the purine/pyrimidine phosphoribosyltransferase family.</text>
</comment>
<dbReference type="PANTHER" id="PTHR32315">
    <property type="entry name" value="ADENINE PHOSPHORIBOSYLTRANSFERASE"/>
    <property type="match status" value="1"/>
</dbReference>
<evidence type="ECO:0000256" key="11">
    <source>
        <dbReference type="ARBA" id="ARBA00022726"/>
    </source>
</evidence>
<dbReference type="InterPro" id="IPR000836">
    <property type="entry name" value="PRTase_dom"/>
</dbReference>
<keyword evidence="15" id="KW-1185">Reference proteome</keyword>
<dbReference type="STRING" id="246191.SAMN05660337_2227"/>
<dbReference type="SUPFAM" id="SSF53271">
    <property type="entry name" value="PRTase-like"/>
    <property type="match status" value="1"/>
</dbReference>
<evidence type="ECO:0000256" key="9">
    <source>
        <dbReference type="ARBA" id="ARBA00022676"/>
    </source>
</evidence>
<dbReference type="GO" id="GO:0016208">
    <property type="term" value="F:AMP binding"/>
    <property type="evidence" value="ECO:0007669"/>
    <property type="project" value="TreeGrafter"/>
</dbReference>
<dbReference type="InterPro" id="IPR005764">
    <property type="entry name" value="Ade_phspho_trans"/>
</dbReference>
<dbReference type="EMBL" id="FNGA01000003">
    <property type="protein sequence ID" value="SDL13938.1"/>
    <property type="molecule type" value="Genomic_DNA"/>
</dbReference>
<evidence type="ECO:0000259" key="13">
    <source>
        <dbReference type="Pfam" id="PF00156"/>
    </source>
</evidence>
<dbReference type="NCBIfam" id="TIGR01090">
    <property type="entry name" value="apt"/>
    <property type="match status" value="1"/>
</dbReference>
<evidence type="ECO:0000256" key="12">
    <source>
        <dbReference type="HAMAP-Rule" id="MF_00004"/>
    </source>
</evidence>
<dbReference type="NCBIfam" id="NF002634">
    <property type="entry name" value="PRK02304.1-3"/>
    <property type="match status" value="1"/>
</dbReference>
<keyword evidence="9 12" id="KW-0328">Glycosyltransferase</keyword>
<evidence type="ECO:0000256" key="7">
    <source>
        <dbReference type="ARBA" id="ARBA00011893"/>
    </source>
</evidence>
<dbReference type="GO" id="GO:0005737">
    <property type="term" value="C:cytoplasm"/>
    <property type="evidence" value="ECO:0007669"/>
    <property type="project" value="UniProtKB-SubCell"/>
</dbReference>
<dbReference type="OrthoDB" id="9803963at2"/>
<dbReference type="GO" id="GO:0006168">
    <property type="term" value="P:adenine salvage"/>
    <property type="evidence" value="ECO:0007669"/>
    <property type="project" value="InterPro"/>
</dbReference>
<accession>A0A1G9HLS9</accession>
<keyword evidence="8 12" id="KW-0963">Cytoplasm</keyword>
<dbReference type="PANTHER" id="PTHR32315:SF3">
    <property type="entry name" value="ADENINE PHOSPHORIBOSYLTRANSFERASE"/>
    <property type="match status" value="1"/>
</dbReference>
<evidence type="ECO:0000256" key="2">
    <source>
        <dbReference type="ARBA" id="ARBA00003968"/>
    </source>
</evidence>
<dbReference type="UniPathway" id="UPA00588">
    <property type="reaction ID" value="UER00646"/>
</dbReference>
<dbReference type="Pfam" id="PF00156">
    <property type="entry name" value="Pribosyltran"/>
    <property type="match status" value="1"/>
</dbReference>
<reference evidence="15" key="1">
    <citation type="submission" date="2016-10" db="EMBL/GenBank/DDBJ databases">
        <authorList>
            <person name="Varghese N."/>
            <person name="Submissions S."/>
        </authorList>
    </citation>
    <scope>NUCLEOTIDE SEQUENCE [LARGE SCALE GENOMIC DNA]</scope>
    <source>
        <strain evidence="15">DSM 16995</strain>
    </source>
</reference>
<dbReference type="FunFam" id="3.40.50.2020:FF:000004">
    <property type="entry name" value="Adenine phosphoribosyltransferase"/>
    <property type="match status" value="1"/>
</dbReference>
<evidence type="ECO:0000313" key="14">
    <source>
        <dbReference type="EMBL" id="SDL13938.1"/>
    </source>
</evidence>
<proteinExistence type="inferred from homology"/>
<gene>
    <name evidence="12" type="primary">apt</name>
    <name evidence="14" type="ORF">SAMN05660337_2227</name>
</gene>
<dbReference type="InterPro" id="IPR029057">
    <property type="entry name" value="PRTase-like"/>
</dbReference>
<name>A0A1G9HLS9_9BACT</name>
<dbReference type="Proteomes" id="UP000199053">
    <property type="component" value="Unassembled WGS sequence"/>
</dbReference>
<feature type="domain" description="Phosphoribosyltransferase" evidence="13">
    <location>
        <begin position="26"/>
        <end position="138"/>
    </location>
</feature>
<evidence type="ECO:0000256" key="4">
    <source>
        <dbReference type="ARBA" id="ARBA00004659"/>
    </source>
</evidence>
<protein>
    <recommendedName>
        <fullName evidence="7 12">Adenine phosphoribosyltransferase</fullName>
        <shortName evidence="12">APRT</shortName>
        <ecNumber evidence="7 12">2.4.2.7</ecNumber>
    </recommendedName>
</protein>
<organism evidence="14 15">
    <name type="scientific">Maridesulfovibrio ferrireducens</name>
    <dbReference type="NCBI Taxonomy" id="246191"/>
    <lineage>
        <taxon>Bacteria</taxon>
        <taxon>Pseudomonadati</taxon>
        <taxon>Thermodesulfobacteriota</taxon>
        <taxon>Desulfovibrionia</taxon>
        <taxon>Desulfovibrionales</taxon>
        <taxon>Desulfovibrionaceae</taxon>
        <taxon>Maridesulfovibrio</taxon>
    </lineage>
</organism>
<dbReference type="AlphaFoldDB" id="A0A1G9HLS9"/>
<evidence type="ECO:0000256" key="10">
    <source>
        <dbReference type="ARBA" id="ARBA00022679"/>
    </source>
</evidence>
<comment type="subunit">
    <text evidence="6 12">Homodimer.</text>
</comment>
<dbReference type="EC" id="2.4.2.7" evidence="7 12"/>
<dbReference type="NCBIfam" id="NF002636">
    <property type="entry name" value="PRK02304.1-5"/>
    <property type="match status" value="1"/>
</dbReference>
<dbReference type="GO" id="GO:0006166">
    <property type="term" value="P:purine ribonucleoside salvage"/>
    <property type="evidence" value="ECO:0007669"/>
    <property type="project" value="UniProtKB-UniRule"/>
</dbReference>
<dbReference type="GO" id="GO:0044209">
    <property type="term" value="P:AMP salvage"/>
    <property type="evidence" value="ECO:0007669"/>
    <property type="project" value="UniProtKB-UniRule"/>
</dbReference>
<keyword evidence="10 12" id="KW-0808">Transferase</keyword>
<dbReference type="GO" id="GO:0003999">
    <property type="term" value="F:adenine phosphoribosyltransferase activity"/>
    <property type="evidence" value="ECO:0007669"/>
    <property type="project" value="UniProtKB-UniRule"/>
</dbReference>
<dbReference type="CDD" id="cd06223">
    <property type="entry name" value="PRTases_typeI"/>
    <property type="match status" value="1"/>
</dbReference>
<evidence type="ECO:0000256" key="1">
    <source>
        <dbReference type="ARBA" id="ARBA00000868"/>
    </source>
</evidence>
<evidence type="ECO:0000256" key="8">
    <source>
        <dbReference type="ARBA" id="ARBA00022490"/>
    </source>
</evidence>